<reference evidence="2" key="1">
    <citation type="submission" date="2022-11" db="UniProtKB">
        <authorList>
            <consortium name="WormBaseParasite"/>
        </authorList>
    </citation>
    <scope>IDENTIFICATION</scope>
</reference>
<dbReference type="WBParaSite" id="ES5_v2.g22135.t1">
    <property type="protein sequence ID" value="ES5_v2.g22135.t1"/>
    <property type="gene ID" value="ES5_v2.g22135"/>
</dbReference>
<protein>
    <submittedName>
        <fullName evidence="2">Uncharacterized protein</fullName>
    </submittedName>
</protein>
<evidence type="ECO:0000313" key="2">
    <source>
        <dbReference type="WBParaSite" id="ES5_v2.g22135.t1"/>
    </source>
</evidence>
<sequence>MIIKYNAISHFLDMLSSDKEELQKEAILAFMGIMGHGPKYRDYCIKAGLVDPLIDLVEDSETSIDVLYDIAVMMYYISQEGKPIVPYETVVKILPAIKTLIELKSDNEKMDGILISAIGSLAFIEKSGFERVRLIVNKNFVEKIVPFLHHPHSDVQKMTIFALNKIMDGNSTYHQHVLDHGILKNLHILLNHPTDSDIIGEALEFLIHVIAPNNTHISDVFAEPNLMPLVIKAFDIPKIQIQITATEVILVTAVQGTVEQIEYIIENGVAAAICKHMKVLNFETYDGSDENVLDTLLRLVKKGKKKLGIMFDELDKCGGMD</sequence>
<dbReference type="Proteomes" id="UP000887579">
    <property type="component" value="Unplaced"/>
</dbReference>
<name>A0AC34FX94_9BILA</name>
<proteinExistence type="predicted"/>
<evidence type="ECO:0000313" key="1">
    <source>
        <dbReference type="Proteomes" id="UP000887579"/>
    </source>
</evidence>
<accession>A0AC34FX94</accession>
<organism evidence="1 2">
    <name type="scientific">Panagrolaimus sp. ES5</name>
    <dbReference type="NCBI Taxonomy" id="591445"/>
    <lineage>
        <taxon>Eukaryota</taxon>
        <taxon>Metazoa</taxon>
        <taxon>Ecdysozoa</taxon>
        <taxon>Nematoda</taxon>
        <taxon>Chromadorea</taxon>
        <taxon>Rhabditida</taxon>
        <taxon>Tylenchina</taxon>
        <taxon>Panagrolaimomorpha</taxon>
        <taxon>Panagrolaimoidea</taxon>
        <taxon>Panagrolaimidae</taxon>
        <taxon>Panagrolaimus</taxon>
    </lineage>
</organism>